<gene>
    <name evidence="1" type="ORF">MBJ925_LOCUS34608</name>
    <name evidence="2" type="ORF">SMN809_LOCUS15680</name>
</gene>
<reference evidence="1" key="1">
    <citation type="submission" date="2021-02" db="EMBL/GenBank/DDBJ databases">
        <authorList>
            <person name="Nowell W R."/>
        </authorList>
    </citation>
    <scope>NUCLEOTIDE SEQUENCE</scope>
</reference>
<evidence type="ECO:0000313" key="3">
    <source>
        <dbReference type="Proteomes" id="UP000663824"/>
    </source>
</evidence>
<dbReference type="AlphaFoldDB" id="A0A816Z1S2"/>
<comment type="caution">
    <text evidence="1">The sequence shown here is derived from an EMBL/GenBank/DDBJ whole genome shotgun (WGS) entry which is preliminary data.</text>
</comment>
<name>A0A816Z1S2_9BILA</name>
<proteinExistence type="predicted"/>
<sequence>MVLFNGIIKRYPQQHLHNELQHTPEVKAVLEKIYMETTTDLLKPVTEIYRQHLVQYRRKKDTAQDIPVFIYIRSTVYCCRSSVLPPVLKNLKDIIIPDSLKFLENGDPFVISGNPAPHRLIAL</sequence>
<dbReference type="EMBL" id="CAJNRE010019002">
    <property type="protein sequence ID" value="CAF2185842.1"/>
    <property type="molecule type" value="Genomic_DNA"/>
</dbReference>
<protein>
    <submittedName>
        <fullName evidence="1">Uncharacterized protein</fullName>
    </submittedName>
</protein>
<organism evidence="1 3">
    <name type="scientific">Rotaria magnacalcarata</name>
    <dbReference type="NCBI Taxonomy" id="392030"/>
    <lineage>
        <taxon>Eukaryota</taxon>
        <taxon>Metazoa</taxon>
        <taxon>Spiralia</taxon>
        <taxon>Gnathifera</taxon>
        <taxon>Rotifera</taxon>
        <taxon>Eurotatoria</taxon>
        <taxon>Bdelloidea</taxon>
        <taxon>Philodinida</taxon>
        <taxon>Philodinidae</taxon>
        <taxon>Rotaria</taxon>
    </lineage>
</organism>
<evidence type="ECO:0000313" key="2">
    <source>
        <dbReference type="EMBL" id="CAF4069861.1"/>
    </source>
</evidence>
<dbReference type="EMBL" id="CAJOBI010006807">
    <property type="protein sequence ID" value="CAF4069861.1"/>
    <property type="molecule type" value="Genomic_DNA"/>
</dbReference>
<evidence type="ECO:0000313" key="1">
    <source>
        <dbReference type="EMBL" id="CAF2185842.1"/>
    </source>
</evidence>
<dbReference type="Proteomes" id="UP000676336">
    <property type="component" value="Unassembled WGS sequence"/>
</dbReference>
<dbReference type="Proteomes" id="UP000663824">
    <property type="component" value="Unassembled WGS sequence"/>
</dbReference>
<accession>A0A816Z1S2</accession>